<dbReference type="RefSeq" id="WP_154533959.1">
    <property type="nucleotide sequence ID" value="NZ_VUNG01000013.1"/>
</dbReference>
<protein>
    <submittedName>
        <fullName evidence="3">S41 family peptidase</fullName>
    </submittedName>
</protein>
<dbReference type="InterPro" id="IPR029045">
    <property type="entry name" value="ClpP/crotonase-like_dom_sf"/>
</dbReference>
<dbReference type="PANTHER" id="PTHR11261">
    <property type="entry name" value="INTERPHOTORECEPTOR RETINOID-BINDING PROTEIN"/>
    <property type="match status" value="1"/>
</dbReference>
<keyword evidence="1" id="KW-0732">Signal</keyword>
<dbReference type="GO" id="GO:0006508">
    <property type="term" value="P:proteolysis"/>
    <property type="evidence" value="ECO:0007669"/>
    <property type="project" value="InterPro"/>
</dbReference>
<dbReference type="Pfam" id="PF14684">
    <property type="entry name" value="Tricorn_C1"/>
    <property type="match status" value="1"/>
</dbReference>
<organism evidence="3 4">
    <name type="scientific">Hallella mizrahii</name>
    <dbReference type="NCBI Taxonomy" id="2606637"/>
    <lineage>
        <taxon>Bacteria</taxon>
        <taxon>Pseudomonadati</taxon>
        <taxon>Bacteroidota</taxon>
        <taxon>Bacteroidia</taxon>
        <taxon>Bacteroidales</taxon>
        <taxon>Prevotellaceae</taxon>
        <taxon>Hallella</taxon>
    </lineage>
</organism>
<dbReference type="GO" id="GO:0008236">
    <property type="term" value="F:serine-type peptidase activity"/>
    <property type="evidence" value="ECO:0007669"/>
    <property type="project" value="InterPro"/>
</dbReference>
<dbReference type="InterPro" id="IPR005151">
    <property type="entry name" value="Tail-specific_protease"/>
</dbReference>
<sequence length="337" mass="38336">MKIIVRHLLLFLSALLLCAACVDEDQFADNPKGNFEALWKIMDEHYCFFQEKGIDWDSIHTVYARQINSQMTDEQLLEVLGNMLATLKDGHVNLFASFDYTRYWGFHENYPSNYSDTLVSRYLGTDYRIASGMKYRILDDQIGYLRCATFENNIGSGNLDDILLYLAPCRGLIIDLRDNGGGMITSAEELAARFTNESILVGYIRHKTGKGHNDFSPMQEQWLKPGKGLRWQKPVVVLTNRQVYSAANEFVKYMRCCPNVTIVGDRTGGGAGLPFSSELPNGWSIRFSSCPMFDRDKQSTENGMAPDISVSLTMEDFYRNRDTIIETARKILDGKKK</sequence>
<dbReference type="Gene3D" id="3.30.750.44">
    <property type="match status" value="1"/>
</dbReference>
<reference evidence="3 4" key="1">
    <citation type="submission" date="2019-08" db="EMBL/GenBank/DDBJ databases">
        <title>In-depth cultivation of the pig gut microbiome towards novel bacterial diversity and tailored functional studies.</title>
        <authorList>
            <person name="Wylensek D."/>
            <person name="Hitch T.C.A."/>
            <person name="Clavel T."/>
        </authorList>
    </citation>
    <scope>NUCLEOTIDE SEQUENCE [LARGE SCALE GENOMIC DNA]</scope>
    <source>
        <strain evidence="3 4">LKV-178-WT-2A</strain>
    </source>
</reference>
<evidence type="ECO:0000313" key="4">
    <source>
        <dbReference type="Proteomes" id="UP000438914"/>
    </source>
</evidence>
<dbReference type="SUPFAM" id="SSF52096">
    <property type="entry name" value="ClpP/crotonase"/>
    <property type="match status" value="1"/>
</dbReference>
<comment type="caution">
    <text evidence="3">The sequence shown here is derived from an EMBL/GenBank/DDBJ whole genome shotgun (WGS) entry which is preliminary data.</text>
</comment>
<dbReference type="EMBL" id="VUNG01000013">
    <property type="protein sequence ID" value="MST84371.1"/>
    <property type="molecule type" value="Genomic_DNA"/>
</dbReference>
<accession>A0A7K0KEL5</accession>
<gene>
    <name evidence="3" type="ORF">FYJ73_06765</name>
</gene>
<feature type="chain" id="PRO_5029697993" evidence="1">
    <location>
        <begin position="20"/>
        <end position="337"/>
    </location>
</feature>
<evidence type="ECO:0000256" key="1">
    <source>
        <dbReference type="SAM" id="SignalP"/>
    </source>
</evidence>
<dbReference type="CDD" id="cd07563">
    <property type="entry name" value="Peptidase_S41_IRBP"/>
    <property type="match status" value="1"/>
</dbReference>
<feature type="signal peptide" evidence="1">
    <location>
        <begin position="1"/>
        <end position="19"/>
    </location>
</feature>
<dbReference type="AlphaFoldDB" id="A0A7K0KEL5"/>
<dbReference type="Gene3D" id="3.90.226.10">
    <property type="entry name" value="2-enoyl-CoA Hydratase, Chain A, domain 1"/>
    <property type="match status" value="1"/>
</dbReference>
<feature type="domain" description="Tail specific protease" evidence="2">
    <location>
        <begin position="111"/>
        <end position="311"/>
    </location>
</feature>
<dbReference type="InterPro" id="IPR028204">
    <property type="entry name" value="Tricorn_C1"/>
</dbReference>
<evidence type="ECO:0000313" key="3">
    <source>
        <dbReference type="EMBL" id="MST84371.1"/>
    </source>
</evidence>
<dbReference type="Proteomes" id="UP000438914">
    <property type="component" value="Unassembled WGS sequence"/>
</dbReference>
<evidence type="ECO:0000259" key="2">
    <source>
        <dbReference type="SMART" id="SM00245"/>
    </source>
</evidence>
<keyword evidence="4" id="KW-1185">Reference proteome</keyword>
<dbReference type="PANTHER" id="PTHR11261:SF3">
    <property type="entry name" value="RETINOL-BINDING PROTEIN 3"/>
    <property type="match status" value="1"/>
</dbReference>
<name>A0A7K0KEL5_9BACT</name>
<proteinExistence type="predicted"/>
<dbReference type="SMART" id="SM00245">
    <property type="entry name" value="TSPc"/>
    <property type="match status" value="1"/>
</dbReference>
<dbReference type="Pfam" id="PF03572">
    <property type="entry name" value="Peptidase_S41"/>
    <property type="match status" value="1"/>
</dbReference>